<proteinExistence type="predicted"/>
<comment type="caution">
    <text evidence="1">The sequence shown here is derived from an EMBL/GenBank/DDBJ whole genome shotgun (WGS) entry which is preliminary data.</text>
</comment>
<evidence type="ECO:0008006" key="3">
    <source>
        <dbReference type="Google" id="ProtNLM"/>
    </source>
</evidence>
<sequence length="132" mass="15518">MKKIIILFIFLTTASIYSQDNGLKNYYQTLKYTSVYKVDLDINRWEFQNYHNTSVIFDLDENGKGRIILYYTSKHVYFVERNYRVNYSDGSGTYFFVLDNGGILRLGITPDNYTSAFSLVFRDNTTITFSNK</sequence>
<dbReference type="EMBL" id="JBHSGW010000025">
    <property type="protein sequence ID" value="MFC4740236.1"/>
    <property type="molecule type" value="Genomic_DNA"/>
</dbReference>
<protein>
    <recommendedName>
        <fullName evidence="3">Lipocalin-like domain-containing protein</fullName>
    </recommendedName>
</protein>
<accession>A0ABV9P6J9</accession>
<evidence type="ECO:0000313" key="2">
    <source>
        <dbReference type="Proteomes" id="UP001595885"/>
    </source>
</evidence>
<name>A0ABV9P6J9_9FLAO</name>
<evidence type="ECO:0000313" key="1">
    <source>
        <dbReference type="EMBL" id="MFC4740236.1"/>
    </source>
</evidence>
<dbReference type="Proteomes" id="UP001595885">
    <property type="component" value="Unassembled WGS sequence"/>
</dbReference>
<dbReference type="RefSeq" id="WP_379741200.1">
    <property type="nucleotide sequence ID" value="NZ_JBHSGW010000025.1"/>
</dbReference>
<keyword evidence="2" id="KW-1185">Reference proteome</keyword>
<reference evidence="2" key="1">
    <citation type="journal article" date="2019" name="Int. J. Syst. Evol. Microbiol.">
        <title>The Global Catalogue of Microorganisms (GCM) 10K type strain sequencing project: providing services to taxonomists for standard genome sequencing and annotation.</title>
        <authorList>
            <consortium name="The Broad Institute Genomics Platform"/>
            <consortium name="The Broad Institute Genome Sequencing Center for Infectious Disease"/>
            <person name="Wu L."/>
            <person name="Ma J."/>
        </authorList>
    </citation>
    <scope>NUCLEOTIDE SEQUENCE [LARGE SCALE GENOMIC DNA]</scope>
    <source>
        <strain evidence="2">CCUG 50349</strain>
    </source>
</reference>
<gene>
    <name evidence="1" type="ORF">ACFO3U_09555</name>
</gene>
<organism evidence="1 2">
    <name type="scientific">Flavobacterium ponti</name>
    <dbReference type="NCBI Taxonomy" id="665133"/>
    <lineage>
        <taxon>Bacteria</taxon>
        <taxon>Pseudomonadati</taxon>
        <taxon>Bacteroidota</taxon>
        <taxon>Flavobacteriia</taxon>
        <taxon>Flavobacteriales</taxon>
        <taxon>Flavobacteriaceae</taxon>
        <taxon>Flavobacterium</taxon>
    </lineage>
</organism>